<name>A0A4R6C3L2_9STAP</name>
<dbReference type="AlphaFoldDB" id="A0A4R6C3L2"/>
<protein>
    <submittedName>
        <fullName evidence="1">Uncharacterized protein</fullName>
    </submittedName>
</protein>
<comment type="caution">
    <text evidence="1">The sequence shown here is derived from an EMBL/GenBank/DDBJ whole genome shotgun (WGS) entry which is preliminary data.</text>
</comment>
<dbReference type="RefSeq" id="WP_133450808.1">
    <property type="nucleotide sequence ID" value="NZ_SCWF01000001.1"/>
</dbReference>
<dbReference type="EMBL" id="SCWF01000001">
    <property type="protein sequence ID" value="TDM15606.1"/>
    <property type="molecule type" value="Genomic_DNA"/>
</dbReference>
<dbReference type="Proteomes" id="UP000294843">
    <property type="component" value="Unassembled WGS sequence"/>
</dbReference>
<keyword evidence="2" id="KW-1185">Reference proteome</keyword>
<evidence type="ECO:0000313" key="2">
    <source>
        <dbReference type="Proteomes" id="UP000294843"/>
    </source>
</evidence>
<evidence type="ECO:0000313" key="1">
    <source>
        <dbReference type="EMBL" id="TDM15606.1"/>
    </source>
</evidence>
<sequence>MELVTVFDIIRNEPLQIDDKTLLNLFRSENIILEEHEVNQNEDCVRRQRKRVGIVADELKNRGLYKDAQKKLDEELKKMEEEGYFKQIESDFLEEMKQTREVLQNREANQDFNYLLGLM</sequence>
<accession>A0A4R6C3L2</accession>
<proteinExistence type="predicted"/>
<reference evidence="1 2" key="1">
    <citation type="submission" date="2019-01" db="EMBL/GenBank/DDBJ databases">
        <title>Draft genome sequences of the type strains of six Macrococcus species.</title>
        <authorList>
            <person name="Mazhar S."/>
            <person name="Altermann E."/>
            <person name="Hill C."/>
            <person name="Mcauliffe O."/>
        </authorList>
    </citation>
    <scope>NUCLEOTIDE SEQUENCE [LARGE SCALE GENOMIC DNA]</scope>
    <source>
        <strain evidence="1 2">ATCC 51825</strain>
    </source>
</reference>
<gene>
    <name evidence="1" type="ORF">ERX55_01490</name>
</gene>
<organism evidence="1 2">
    <name type="scientific">Macrococcus bovicus</name>
    <dbReference type="NCBI Taxonomy" id="69968"/>
    <lineage>
        <taxon>Bacteria</taxon>
        <taxon>Bacillati</taxon>
        <taxon>Bacillota</taxon>
        <taxon>Bacilli</taxon>
        <taxon>Bacillales</taxon>
        <taxon>Staphylococcaceae</taxon>
        <taxon>Macrococcus</taxon>
    </lineage>
</organism>